<evidence type="ECO:0000259" key="7">
    <source>
        <dbReference type="Pfam" id="PF00082"/>
    </source>
</evidence>
<dbReference type="AlphaFoldDB" id="A0A517MKF5"/>
<evidence type="ECO:0000256" key="4">
    <source>
        <dbReference type="ARBA" id="ARBA00022825"/>
    </source>
</evidence>
<dbReference type="InterPro" id="IPR050131">
    <property type="entry name" value="Peptidase_S8_subtilisin-like"/>
</dbReference>
<dbReference type="Proteomes" id="UP000320672">
    <property type="component" value="Chromosome"/>
</dbReference>
<evidence type="ECO:0000256" key="2">
    <source>
        <dbReference type="ARBA" id="ARBA00022670"/>
    </source>
</evidence>
<dbReference type="EMBL" id="CP036262">
    <property type="protein sequence ID" value="QDS95371.1"/>
    <property type="molecule type" value="Genomic_DNA"/>
</dbReference>
<dbReference type="InterPro" id="IPR000209">
    <property type="entry name" value="Peptidase_S8/S53_dom"/>
</dbReference>
<gene>
    <name evidence="8" type="primary">aprE</name>
    <name evidence="8" type="ORF">FF011L_41670</name>
</gene>
<dbReference type="PROSITE" id="PS00138">
    <property type="entry name" value="SUBTILASE_SER"/>
    <property type="match status" value="1"/>
</dbReference>
<comment type="similarity">
    <text evidence="1 5 6">Belongs to the peptidase S8 family.</text>
</comment>
<dbReference type="SUPFAM" id="SSF51120">
    <property type="entry name" value="beta-Roll"/>
    <property type="match status" value="1"/>
</dbReference>
<dbReference type="PANTHER" id="PTHR43806:SF11">
    <property type="entry name" value="CEREVISIN-RELATED"/>
    <property type="match status" value="1"/>
</dbReference>
<dbReference type="PRINTS" id="PR00723">
    <property type="entry name" value="SUBTILISIN"/>
</dbReference>
<dbReference type="InterPro" id="IPR011049">
    <property type="entry name" value="Serralysin-like_metalloprot_C"/>
</dbReference>
<dbReference type="PROSITE" id="PS51892">
    <property type="entry name" value="SUBTILASE"/>
    <property type="match status" value="1"/>
</dbReference>
<feature type="active site" description="Charge relay system" evidence="5">
    <location>
        <position position="310"/>
    </location>
</feature>
<keyword evidence="9" id="KW-1185">Reference proteome</keyword>
<evidence type="ECO:0000313" key="8">
    <source>
        <dbReference type="EMBL" id="QDS95371.1"/>
    </source>
</evidence>
<protein>
    <submittedName>
        <fullName evidence="8">Subtilisin E</fullName>
        <ecNumber evidence="8">3.4.21.62</ecNumber>
    </submittedName>
</protein>
<keyword evidence="3 5" id="KW-0378">Hydrolase</keyword>
<dbReference type="GO" id="GO:0004252">
    <property type="term" value="F:serine-type endopeptidase activity"/>
    <property type="evidence" value="ECO:0007669"/>
    <property type="project" value="UniProtKB-UniRule"/>
</dbReference>
<dbReference type="GO" id="GO:0006508">
    <property type="term" value="P:proteolysis"/>
    <property type="evidence" value="ECO:0007669"/>
    <property type="project" value="UniProtKB-KW"/>
</dbReference>
<dbReference type="PANTHER" id="PTHR43806">
    <property type="entry name" value="PEPTIDASE S8"/>
    <property type="match status" value="1"/>
</dbReference>
<evidence type="ECO:0000256" key="5">
    <source>
        <dbReference type="PROSITE-ProRule" id="PRU01240"/>
    </source>
</evidence>
<feature type="active site" description="Charge relay system" evidence="5">
    <location>
        <position position="92"/>
    </location>
</feature>
<dbReference type="Pfam" id="PF00082">
    <property type="entry name" value="Peptidase_S8"/>
    <property type="match status" value="1"/>
</dbReference>
<dbReference type="InterPro" id="IPR023827">
    <property type="entry name" value="Peptidase_S8_Asp-AS"/>
</dbReference>
<dbReference type="EC" id="3.4.21.62" evidence="8"/>
<dbReference type="PROSITE" id="PS00136">
    <property type="entry name" value="SUBTILASE_ASP"/>
    <property type="match status" value="1"/>
</dbReference>
<dbReference type="OrthoDB" id="252653at2"/>
<evidence type="ECO:0000313" key="9">
    <source>
        <dbReference type="Proteomes" id="UP000320672"/>
    </source>
</evidence>
<dbReference type="InterPro" id="IPR022398">
    <property type="entry name" value="Peptidase_S8_His-AS"/>
</dbReference>
<proteinExistence type="inferred from homology"/>
<dbReference type="KEGG" id="rml:FF011L_41670"/>
<keyword evidence="4 5" id="KW-0720">Serine protease</keyword>
<accession>A0A517MKF5</accession>
<feature type="domain" description="Peptidase S8/S53" evidence="7">
    <location>
        <begin position="83"/>
        <end position="349"/>
    </location>
</feature>
<reference evidence="8 9" key="1">
    <citation type="submission" date="2019-02" db="EMBL/GenBank/DDBJ databases">
        <title>Deep-cultivation of Planctomycetes and their phenomic and genomic characterization uncovers novel biology.</title>
        <authorList>
            <person name="Wiegand S."/>
            <person name="Jogler M."/>
            <person name="Boedeker C."/>
            <person name="Pinto D."/>
            <person name="Vollmers J."/>
            <person name="Rivas-Marin E."/>
            <person name="Kohn T."/>
            <person name="Peeters S.H."/>
            <person name="Heuer A."/>
            <person name="Rast P."/>
            <person name="Oberbeckmann S."/>
            <person name="Bunk B."/>
            <person name="Jeske O."/>
            <person name="Meyerdierks A."/>
            <person name="Storesund J.E."/>
            <person name="Kallscheuer N."/>
            <person name="Luecker S."/>
            <person name="Lage O.M."/>
            <person name="Pohl T."/>
            <person name="Merkel B.J."/>
            <person name="Hornburger P."/>
            <person name="Mueller R.-W."/>
            <person name="Bruemmer F."/>
            <person name="Labrenz M."/>
            <person name="Spormann A.M."/>
            <person name="Op den Camp H."/>
            <person name="Overmann J."/>
            <person name="Amann R."/>
            <person name="Jetten M.S.M."/>
            <person name="Mascher T."/>
            <person name="Medema M.H."/>
            <person name="Devos D.P."/>
            <person name="Kaster A.-K."/>
            <person name="Ovreas L."/>
            <person name="Rohde M."/>
            <person name="Galperin M.Y."/>
            <person name="Jogler C."/>
        </authorList>
    </citation>
    <scope>NUCLEOTIDE SEQUENCE [LARGE SCALE GENOMIC DNA]</scope>
    <source>
        <strain evidence="8 9">FF011L</strain>
    </source>
</reference>
<sequence length="874" mass="92392">MTHSGPEPSDQPVPKVFGRNHFRDSMRKPGSQVFPCEPRLALSASLAADLLLSAADVLADDPTDGDWLLDQAAEVREMYGIDGAGQTVAVIDSGIAWDHVALGGGFGPGYRVVGGWDFAEQDDNPYDDGPAGFHGSHVAGLLSGESDGFTGIAPGADLVALRVFNDQGKGSLDAIEGALQWVYSHQNDFENPITTVNLSLGAILNDNTTEQVMGQLEDEFRLLHDSGVMVVAAAGNQYDPDFPDRVAYPATSSWVTAVGAIDADGALSNYSQRENDLLTAPGNQVTSSVPDHVFGWDGNVDDFSASTGTSMASPQVAGASVLVRQAMEMANPEQTVTSAQILQHLRDTSLTNTDPSTGLVYHTVDLQAAVGSLLDSIDIAGPPDLGNSVTDNFLPDAEQFLGAVDSQAFALQVDEWYEVEMTHEGIFTLSGGAGSDFVVRNANGDLLQPLAGGSDSQLAASQVDGQTDYLVDAKQRLFVRLEASSDQTVIFNNLLQLNSGKVEVFGTGDGDTVRLDLSDAVRIEINGAKYQINPTNSPLALHMEAGGGGDELTIQGSTGSERIALYPAQNVQTDTNQLTSEMVEATFAGFETVAFDGGGGADQASVYGTPGDDQLTASPQSASLTGAGYAFDIQQVPRIYVHAQAGGEDTAFLYDSAGDDTLVVRPQFSSLRSEQHFNLAYGFERVYAFATAGGKDVAQLYDSAGDDRMSASAISAGISGRGYFASARFFETIEANSNSGGNDIANLYAASDQVSWQQASGLVRLSDLDEEGNILLRTARGFDQVGTFLNSDAISIARLSIPSPVEGPELADPMDPQVLVPEIERRAALLGEVAEQTDRRGGMSAAKVLEITESEDSEISESNVLLDWFARFGS</sequence>
<evidence type="ECO:0000256" key="1">
    <source>
        <dbReference type="ARBA" id="ARBA00011073"/>
    </source>
</evidence>
<dbReference type="PROSITE" id="PS00137">
    <property type="entry name" value="SUBTILASE_HIS"/>
    <property type="match status" value="1"/>
</dbReference>
<dbReference type="Gene3D" id="3.40.50.200">
    <property type="entry name" value="Peptidase S8/S53 domain"/>
    <property type="match status" value="1"/>
</dbReference>
<feature type="active site" description="Charge relay system" evidence="5">
    <location>
        <position position="134"/>
    </location>
</feature>
<dbReference type="SUPFAM" id="SSF52743">
    <property type="entry name" value="Subtilisin-like"/>
    <property type="match status" value="1"/>
</dbReference>
<dbReference type="InterPro" id="IPR036852">
    <property type="entry name" value="Peptidase_S8/S53_dom_sf"/>
</dbReference>
<name>A0A517MKF5_9BACT</name>
<keyword evidence="2 5" id="KW-0645">Protease</keyword>
<dbReference type="InterPro" id="IPR015500">
    <property type="entry name" value="Peptidase_S8_subtilisin-rel"/>
</dbReference>
<dbReference type="InterPro" id="IPR023828">
    <property type="entry name" value="Peptidase_S8_Ser-AS"/>
</dbReference>
<evidence type="ECO:0000256" key="6">
    <source>
        <dbReference type="RuleBase" id="RU003355"/>
    </source>
</evidence>
<organism evidence="8 9">
    <name type="scientific">Roseimaritima multifibrata</name>
    <dbReference type="NCBI Taxonomy" id="1930274"/>
    <lineage>
        <taxon>Bacteria</taxon>
        <taxon>Pseudomonadati</taxon>
        <taxon>Planctomycetota</taxon>
        <taxon>Planctomycetia</taxon>
        <taxon>Pirellulales</taxon>
        <taxon>Pirellulaceae</taxon>
        <taxon>Roseimaritima</taxon>
    </lineage>
</organism>
<evidence type="ECO:0000256" key="3">
    <source>
        <dbReference type="ARBA" id="ARBA00022801"/>
    </source>
</evidence>